<accession>A0A931ATT2</accession>
<evidence type="ECO:0000256" key="5">
    <source>
        <dbReference type="ARBA" id="ARBA00023014"/>
    </source>
</evidence>
<dbReference type="SMART" id="SM00729">
    <property type="entry name" value="Elp3"/>
    <property type="match status" value="1"/>
</dbReference>
<dbReference type="AlphaFoldDB" id="A0A931ATT2"/>
<evidence type="ECO:0000256" key="3">
    <source>
        <dbReference type="ARBA" id="ARBA00022723"/>
    </source>
</evidence>
<proteinExistence type="inferred from homology"/>
<dbReference type="InterPro" id="IPR022946">
    <property type="entry name" value="UPF0313"/>
</dbReference>
<dbReference type="InterPro" id="IPR058240">
    <property type="entry name" value="rSAM_sf"/>
</dbReference>
<keyword evidence="2 6" id="KW-0949">S-adenosyl-L-methionine</keyword>
<dbReference type="Pfam" id="PF11842">
    <property type="entry name" value="DUF3362"/>
    <property type="match status" value="1"/>
</dbReference>
<feature type="binding site" evidence="6">
    <location>
        <position position="316"/>
    </location>
    <ligand>
        <name>[4Fe-4S] cluster</name>
        <dbReference type="ChEBI" id="CHEBI:49883"/>
        <note>4Fe-4S-S-AdoMet</note>
    </ligand>
</feature>
<dbReference type="PANTHER" id="PTHR32331:SF0">
    <property type="entry name" value="UPF0313 PROTEIN YGIQ"/>
    <property type="match status" value="1"/>
</dbReference>
<dbReference type="GO" id="GO:0005506">
    <property type="term" value="F:iron ion binding"/>
    <property type="evidence" value="ECO:0007669"/>
    <property type="project" value="UniProtKB-UniRule"/>
</dbReference>
<comment type="cofactor">
    <cofactor evidence="6">
        <name>[4Fe-4S] cluster</name>
        <dbReference type="ChEBI" id="CHEBI:49883"/>
    </cofactor>
    <text evidence="6">Binds 1 [4Fe-4S] cluster. The cluster is coordinated with 3 cysteines and an exchangeable S-adenosyl-L-methionine.</text>
</comment>
<keyword evidence="3 6" id="KW-0479">Metal-binding</keyword>
<dbReference type="SUPFAM" id="SSF102114">
    <property type="entry name" value="Radical SAM enzymes"/>
    <property type="match status" value="1"/>
</dbReference>
<comment type="caution">
    <text evidence="8">The sequence shown here is derived from an EMBL/GenBank/DDBJ whole genome shotgun (WGS) entry which is preliminary data.</text>
</comment>
<dbReference type="HAMAP" id="MF_01251">
    <property type="entry name" value="UPF0313"/>
    <property type="match status" value="1"/>
</dbReference>
<dbReference type="SFLD" id="SFLDG01069">
    <property type="entry name" value="UPF0313"/>
    <property type="match status" value="1"/>
</dbReference>
<evidence type="ECO:0000313" key="9">
    <source>
        <dbReference type="Proteomes" id="UP000621436"/>
    </source>
</evidence>
<dbReference type="NCBIfam" id="TIGR03904">
    <property type="entry name" value="SAM_YgiQ"/>
    <property type="match status" value="1"/>
</dbReference>
<dbReference type="Proteomes" id="UP000621436">
    <property type="component" value="Unassembled WGS sequence"/>
</dbReference>
<dbReference type="PANTHER" id="PTHR32331">
    <property type="entry name" value="UPF0313 PROTEIN YGIQ"/>
    <property type="match status" value="1"/>
</dbReference>
<name>A0A931ATT2_9FIRM</name>
<feature type="domain" description="Radical SAM core" evidence="7">
    <location>
        <begin position="295"/>
        <end position="566"/>
    </location>
</feature>
<organism evidence="8 9">
    <name type="scientific">Halonatronomonas betaini</name>
    <dbReference type="NCBI Taxonomy" id="2778430"/>
    <lineage>
        <taxon>Bacteria</taxon>
        <taxon>Bacillati</taxon>
        <taxon>Bacillota</taxon>
        <taxon>Clostridia</taxon>
        <taxon>Halanaerobiales</taxon>
        <taxon>Halarsenatibacteraceae</taxon>
        <taxon>Halonatronomonas</taxon>
    </lineage>
</organism>
<dbReference type="Gene3D" id="3.80.30.20">
    <property type="entry name" value="tm_1862 like domain"/>
    <property type="match status" value="1"/>
</dbReference>
<feature type="binding site" evidence="6">
    <location>
        <position position="313"/>
    </location>
    <ligand>
        <name>[4Fe-4S] cluster</name>
        <dbReference type="ChEBI" id="CHEBI:49883"/>
        <note>4Fe-4S-S-AdoMet</note>
    </ligand>
</feature>
<dbReference type="InterPro" id="IPR023404">
    <property type="entry name" value="rSAM_horseshoe"/>
</dbReference>
<comment type="similarity">
    <text evidence="6">Belongs to the UPF0313 family.</text>
</comment>
<dbReference type="InterPro" id="IPR007197">
    <property type="entry name" value="rSAM"/>
</dbReference>
<dbReference type="InterPro" id="IPR024560">
    <property type="entry name" value="UPF0313_C"/>
</dbReference>
<dbReference type="SFLD" id="SFLDS00029">
    <property type="entry name" value="Radical_SAM"/>
    <property type="match status" value="1"/>
</dbReference>
<keyword evidence="5 6" id="KW-0411">Iron-sulfur</keyword>
<dbReference type="SFLD" id="SFLDG01082">
    <property type="entry name" value="B12-binding_domain_containing"/>
    <property type="match status" value="1"/>
</dbReference>
<dbReference type="EMBL" id="JADPIE010000002">
    <property type="protein sequence ID" value="MBF8436325.1"/>
    <property type="molecule type" value="Genomic_DNA"/>
</dbReference>
<keyword evidence="4 6" id="KW-0408">Iron</keyword>
<dbReference type="InterPro" id="IPR006638">
    <property type="entry name" value="Elp3/MiaA/NifB-like_rSAM"/>
</dbReference>
<evidence type="ECO:0000313" key="8">
    <source>
        <dbReference type="EMBL" id="MBF8436325.1"/>
    </source>
</evidence>
<dbReference type="RefSeq" id="WP_270453147.1">
    <property type="nucleotide sequence ID" value="NZ_JADPIE010000002.1"/>
</dbReference>
<evidence type="ECO:0000256" key="6">
    <source>
        <dbReference type="HAMAP-Rule" id="MF_01251"/>
    </source>
</evidence>
<dbReference type="InterPro" id="IPR013704">
    <property type="entry name" value="UPF0313_N"/>
</dbReference>
<evidence type="ECO:0000256" key="2">
    <source>
        <dbReference type="ARBA" id="ARBA00022691"/>
    </source>
</evidence>
<reference evidence="8" key="1">
    <citation type="submission" date="2020-11" db="EMBL/GenBank/DDBJ databases">
        <title>Halonatronomonas betainensis gen. nov., sp. nov. a novel haloalkaliphilic representative of the family Halanaerobiacae capable of betaine degradation.</title>
        <authorList>
            <person name="Boltyanskaya Y."/>
            <person name="Kevbrin V."/>
            <person name="Detkova E."/>
            <person name="Grouzdev D.S."/>
            <person name="Koziaeva V."/>
            <person name="Zhilina T."/>
        </authorList>
    </citation>
    <scope>NUCLEOTIDE SEQUENCE</scope>
    <source>
        <strain evidence="8">Z-7014</strain>
    </source>
</reference>
<dbReference type="PROSITE" id="PS51918">
    <property type="entry name" value="RADICAL_SAM"/>
    <property type="match status" value="1"/>
</dbReference>
<evidence type="ECO:0000256" key="1">
    <source>
        <dbReference type="ARBA" id="ARBA00022485"/>
    </source>
</evidence>
<sequence>MNRDQFMVINRKDMEAREWQQLDFIIVTGDAYIDHPSFGTAIIARVLEDAGFKVGIIAQPDWRSIEDFKKLGKPGLGFLVTAGNMDSMVSHYTVNQRKRRDDAYSPGGQSGRRPDRATIVYCNRLKEAYKDVPIIIGGIEASLRRFAHYDYWDDEVRRSILFDSRADLLVYGMGERQIVEIAENLDSGLDIEYIRHIPGTCYIIGDKDNLYGGIELNSYEEVAADKRKYAKSFKIQSDEQDPIRGNILIQRHKDRYLVQNPPAKPLDREMMDLVYSLPYQRDYHPAYESAGGVPAIREVKFSITSSRGCYGGCSFCALNFHQGQMVVGRSKSSIVAEAKKIIADDDFKGYIHDVGGPTANFRNPACEKQLHKGVCKDKECLFPEPCGNLKVDHSEYLDILRTLRNLEGVKKVFIRSGLRFDYIMADNDDTFFEELCKHHVSGLLKVAPEHISPEVLELMGKPDSQVFDKFREKFYRINDKIDKEQYLVPYLISSHPGSTLKSAIELAEYLRDIGHQPEQVQDFYPTPGTSSTTMYHTGYDPKTMEQVYVPKSRKEKKMQRALLQYRYSRNYNLVYEALQKAGREDLIGNHDKALIKDKYA</sequence>
<feature type="binding site" evidence="6">
    <location>
        <position position="309"/>
    </location>
    <ligand>
        <name>[4Fe-4S] cluster</name>
        <dbReference type="ChEBI" id="CHEBI:49883"/>
        <note>4Fe-4S-S-AdoMet</note>
    </ligand>
</feature>
<gene>
    <name evidence="8" type="ORF">I0Q91_04470</name>
</gene>
<dbReference type="GO" id="GO:0003824">
    <property type="term" value="F:catalytic activity"/>
    <property type="evidence" value="ECO:0007669"/>
    <property type="project" value="InterPro"/>
</dbReference>
<keyword evidence="9" id="KW-1185">Reference proteome</keyword>
<dbReference type="GO" id="GO:0051539">
    <property type="term" value="F:4 iron, 4 sulfur cluster binding"/>
    <property type="evidence" value="ECO:0007669"/>
    <property type="project" value="UniProtKB-KW"/>
</dbReference>
<evidence type="ECO:0000259" key="7">
    <source>
        <dbReference type="PROSITE" id="PS51918"/>
    </source>
</evidence>
<evidence type="ECO:0000256" key="4">
    <source>
        <dbReference type="ARBA" id="ARBA00023004"/>
    </source>
</evidence>
<protein>
    <submittedName>
        <fullName evidence="8">YgiQ family radical SAM protein</fullName>
    </submittedName>
</protein>
<keyword evidence="1 6" id="KW-0004">4Fe-4S</keyword>
<dbReference type="Pfam" id="PF08497">
    <property type="entry name" value="Radical_SAM_N"/>
    <property type="match status" value="1"/>
</dbReference>